<protein>
    <recommendedName>
        <fullName evidence="4">APC family permease</fullName>
    </recommendedName>
</protein>
<dbReference type="RefSeq" id="WP_343907610.1">
    <property type="nucleotide sequence ID" value="NZ_BAAAJE010000008.1"/>
</dbReference>
<sequence length="466" mass="52229">MATDETFNEDYDDIELVGDKPLTWFDVSAMGTGEMLFTAGWAWIVFIASFYGVKWTLIGFVAGAVVVFIAWWLYREMVTAVPEPGSIQSYGREAGLFSLGTSYFILYAPVYAGFMWLELLVAQGLFTLLFPDVPTDIWPYVVLLPVVALNLLGHQITGKVQAALVVVTLVGDIVLAIGLWWLVADSDAWSANWESPTPIDWIAFFTIAGLWLGIMAGILEVQQVLVDEWRDFRQSRDVGLLTAPLQLWARQIPLALAVLAGAPLSVLIAMPVPTVEVVDLKLQQSGHHPLFYLALFTMLIATYTTLSVFFMGMGRIVALYSQQGALPRILGRYSSRSVPWVAIVLLAALALIGVYWQNFNFVLHVLSSWSATLYLVIGIFFLRMRARSDLDRPLKVRFGVPLAWFLVVYTALIAYGIFKLDNKAFLTWVAVVAIVALYDRFVVPRTTRGKFYREQVTRRRTSAVRL</sequence>
<comment type="caution">
    <text evidence="2">The sequence shown here is derived from an EMBL/GenBank/DDBJ whole genome shotgun (WGS) entry which is preliminary data.</text>
</comment>
<keyword evidence="3" id="KW-1185">Reference proteome</keyword>
<name>A0ABP4F0S8_9ACTN</name>
<feature type="transmembrane region" description="Helical" evidence="1">
    <location>
        <begin position="424"/>
        <end position="443"/>
    </location>
</feature>
<dbReference type="InterPro" id="IPR050598">
    <property type="entry name" value="AminoAcid_Transporter"/>
</dbReference>
<dbReference type="PANTHER" id="PTHR11785:SF512">
    <property type="entry name" value="SOBREMESA, ISOFORM B"/>
    <property type="match status" value="1"/>
</dbReference>
<dbReference type="Gene3D" id="1.20.1740.10">
    <property type="entry name" value="Amino acid/polyamine transporter I"/>
    <property type="match status" value="1"/>
</dbReference>
<accession>A0ABP4F0S8</accession>
<reference evidence="3" key="1">
    <citation type="journal article" date="2019" name="Int. J. Syst. Evol. Microbiol.">
        <title>The Global Catalogue of Microorganisms (GCM) 10K type strain sequencing project: providing services to taxonomists for standard genome sequencing and annotation.</title>
        <authorList>
            <consortium name="The Broad Institute Genomics Platform"/>
            <consortium name="The Broad Institute Genome Sequencing Center for Infectious Disease"/>
            <person name="Wu L."/>
            <person name="Ma J."/>
        </authorList>
    </citation>
    <scope>NUCLEOTIDE SEQUENCE [LARGE SCALE GENOMIC DNA]</scope>
    <source>
        <strain evidence="3">JCM 11813</strain>
    </source>
</reference>
<feature type="transmembrane region" description="Helical" evidence="1">
    <location>
        <begin position="338"/>
        <end position="356"/>
    </location>
</feature>
<dbReference type="EMBL" id="BAAAJE010000008">
    <property type="protein sequence ID" value="GAA1142247.1"/>
    <property type="molecule type" value="Genomic_DNA"/>
</dbReference>
<feature type="transmembrane region" description="Helical" evidence="1">
    <location>
        <begin position="95"/>
        <end position="117"/>
    </location>
</feature>
<proteinExistence type="predicted"/>
<evidence type="ECO:0000313" key="2">
    <source>
        <dbReference type="EMBL" id="GAA1142247.1"/>
    </source>
</evidence>
<feature type="transmembrane region" description="Helical" evidence="1">
    <location>
        <begin position="247"/>
        <end position="270"/>
    </location>
</feature>
<feature type="transmembrane region" description="Helical" evidence="1">
    <location>
        <begin position="290"/>
        <end position="317"/>
    </location>
</feature>
<feature type="transmembrane region" description="Helical" evidence="1">
    <location>
        <begin position="160"/>
        <end position="182"/>
    </location>
</feature>
<keyword evidence="1" id="KW-0812">Transmembrane</keyword>
<feature type="transmembrane region" description="Helical" evidence="1">
    <location>
        <begin position="362"/>
        <end position="382"/>
    </location>
</feature>
<feature type="transmembrane region" description="Helical" evidence="1">
    <location>
        <begin position="35"/>
        <end position="51"/>
    </location>
</feature>
<dbReference type="Proteomes" id="UP001499979">
    <property type="component" value="Unassembled WGS sequence"/>
</dbReference>
<feature type="transmembrane region" description="Helical" evidence="1">
    <location>
        <begin position="394"/>
        <end position="418"/>
    </location>
</feature>
<evidence type="ECO:0000313" key="3">
    <source>
        <dbReference type="Proteomes" id="UP001499979"/>
    </source>
</evidence>
<gene>
    <name evidence="2" type="ORF">GCM10009606_22300</name>
</gene>
<dbReference type="PIRSF" id="PIRSF006060">
    <property type="entry name" value="AA_transporter"/>
    <property type="match status" value="1"/>
</dbReference>
<feature type="transmembrane region" description="Helical" evidence="1">
    <location>
        <begin position="137"/>
        <end position="153"/>
    </location>
</feature>
<feature type="transmembrane region" description="Helical" evidence="1">
    <location>
        <begin position="202"/>
        <end position="226"/>
    </location>
</feature>
<evidence type="ECO:0008006" key="4">
    <source>
        <dbReference type="Google" id="ProtNLM"/>
    </source>
</evidence>
<evidence type="ECO:0000256" key="1">
    <source>
        <dbReference type="SAM" id="Phobius"/>
    </source>
</evidence>
<keyword evidence="1" id="KW-1133">Transmembrane helix</keyword>
<keyword evidence="1" id="KW-0472">Membrane</keyword>
<organism evidence="2 3">
    <name type="scientific">Nocardioides aquiterrae</name>
    <dbReference type="NCBI Taxonomy" id="203799"/>
    <lineage>
        <taxon>Bacteria</taxon>
        <taxon>Bacillati</taxon>
        <taxon>Actinomycetota</taxon>
        <taxon>Actinomycetes</taxon>
        <taxon>Propionibacteriales</taxon>
        <taxon>Nocardioidaceae</taxon>
        <taxon>Nocardioides</taxon>
    </lineage>
</organism>
<dbReference type="PANTHER" id="PTHR11785">
    <property type="entry name" value="AMINO ACID TRANSPORTER"/>
    <property type="match status" value="1"/>
</dbReference>